<accession>A0A8H4PQ61</accession>
<dbReference type="Proteomes" id="UP000557566">
    <property type="component" value="Unassembled WGS sequence"/>
</dbReference>
<protein>
    <recommendedName>
        <fullName evidence="6">RING-CH-type domain-containing protein</fullName>
    </recommendedName>
</protein>
<name>A0A8H4PQ61_9HYPO</name>
<dbReference type="SMART" id="SM00744">
    <property type="entry name" value="RINGv"/>
    <property type="match status" value="1"/>
</dbReference>
<comment type="caution">
    <text evidence="7">The sequence shown here is derived from an EMBL/GenBank/DDBJ whole genome shotgun (WGS) entry which is preliminary data.</text>
</comment>
<dbReference type="PANTHER" id="PTHR46347">
    <property type="entry name" value="RING/FYVE/PHD ZINC FINGER SUPERFAMILY PROTEIN"/>
    <property type="match status" value="1"/>
</dbReference>
<feature type="region of interest" description="Disordered" evidence="4">
    <location>
        <begin position="1"/>
        <end position="54"/>
    </location>
</feature>
<keyword evidence="3" id="KW-0862">Zinc</keyword>
<keyword evidence="8" id="KW-1185">Reference proteome</keyword>
<dbReference type="SUPFAM" id="SSF57850">
    <property type="entry name" value="RING/U-box"/>
    <property type="match status" value="1"/>
</dbReference>
<feature type="transmembrane region" description="Helical" evidence="5">
    <location>
        <begin position="158"/>
        <end position="179"/>
    </location>
</feature>
<feature type="transmembrane region" description="Helical" evidence="5">
    <location>
        <begin position="226"/>
        <end position="249"/>
    </location>
</feature>
<dbReference type="EMBL" id="JAAVMX010000005">
    <property type="protein sequence ID" value="KAF4508403.1"/>
    <property type="molecule type" value="Genomic_DNA"/>
</dbReference>
<evidence type="ECO:0000313" key="7">
    <source>
        <dbReference type="EMBL" id="KAF4508403.1"/>
    </source>
</evidence>
<keyword evidence="2" id="KW-0863">Zinc-finger</keyword>
<dbReference type="CDD" id="cd16495">
    <property type="entry name" value="RING_CH-C4HC3_MARCH"/>
    <property type="match status" value="1"/>
</dbReference>
<dbReference type="InterPro" id="IPR011016">
    <property type="entry name" value="Znf_RING-CH"/>
</dbReference>
<dbReference type="PANTHER" id="PTHR46347:SF1">
    <property type="entry name" value="RING_FYVE_PHD ZINC FINGER SUPERFAMILY PROTEIN"/>
    <property type="match status" value="1"/>
</dbReference>
<evidence type="ECO:0000259" key="6">
    <source>
        <dbReference type="PROSITE" id="PS51292"/>
    </source>
</evidence>
<gene>
    <name evidence="7" type="ORF">G6O67_004786</name>
</gene>
<evidence type="ECO:0000256" key="5">
    <source>
        <dbReference type="SAM" id="Phobius"/>
    </source>
</evidence>
<organism evidence="7 8">
    <name type="scientific">Ophiocordyceps sinensis</name>
    <dbReference type="NCBI Taxonomy" id="72228"/>
    <lineage>
        <taxon>Eukaryota</taxon>
        <taxon>Fungi</taxon>
        <taxon>Dikarya</taxon>
        <taxon>Ascomycota</taxon>
        <taxon>Pezizomycotina</taxon>
        <taxon>Sordariomycetes</taxon>
        <taxon>Hypocreomycetidae</taxon>
        <taxon>Hypocreales</taxon>
        <taxon>Ophiocordycipitaceae</taxon>
        <taxon>Ophiocordyceps</taxon>
    </lineage>
</organism>
<evidence type="ECO:0000256" key="3">
    <source>
        <dbReference type="ARBA" id="ARBA00022833"/>
    </source>
</evidence>
<feature type="region of interest" description="Disordered" evidence="4">
    <location>
        <begin position="309"/>
        <end position="330"/>
    </location>
</feature>
<dbReference type="Gene3D" id="3.30.40.10">
    <property type="entry name" value="Zinc/RING finger domain, C3HC4 (zinc finger)"/>
    <property type="match status" value="1"/>
</dbReference>
<keyword evidence="5" id="KW-0472">Membrane</keyword>
<feature type="transmembrane region" description="Helical" evidence="5">
    <location>
        <begin position="270"/>
        <end position="291"/>
    </location>
</feature>
<dbReference type="OrthoDB" id="264354at2759"/>
<keyword evidence="1" id="KW-0479">Metal-binding</keyword>
<feature type="domain" description="RING-CH-type" evidence="6">
    <location>
        <begin position="53"/>
        <end position="146"/>
    </location>
</feature>
<reference evidence="7 8" key="1">
    <citation type="journal article" date="2020" name="Genome Biol. Evol.">
        <title>A new high-quality draft genome assembly of the Chinese cordyceps Ophiocordyceps sinensis.</title>
        <authorList>
            <person name="Shu R."/>
            <person name="Zhang J."/>
            <person name="Meng Q."/>
            <person name="Zhang H."/>
            <person name="Zhou G."/>
            <person name="Li M."/>
            <person name="Wu P."/>
            <person name="Zhao Y."/>
            <person name="Chen C."/>
            <person name="Qin Q."/>
        </authorList>
    </citation>
    <scope>NUCLEOTIDE SEQUENCE [LARGE SCALE GENOMIC DNA]</scope>
    <source>
        <strain evidence="7 8">IOZ07</strain>
    </source>
</reference>
<keyword evidence="5" id="KW-0812">Transmembrane</keyword>
<proteinExistence type="predicted"/>
<dbReference type="AlphaFoldDB" id="A0A8H4PQ61"/>
<feature type="compositionally biased region" description="Acidic residues" evidence="4">
    <location>
        <begin position="309"/>
        <end position="322"/>
    </location>
</feature>
<evidence type="ECO:0000313" key="8">
    <source>
        <dbReference type="Proteomes" id="UP000557566"/>
    </source>
</evidence>
<evidence type="ECO:0000256" key="1">
    <source>
        <dbReference type="ARBA" id="ARBA00022723"/>
    </source>
</evidence>
<dbReference type="PROSITE" id="PS51292">
    <property type="entry name" value="ZF_RING_CH"/>
    <property type="match status" value="1"/>
</dbReference>
<keyword evidence="5" id="KW-1133">Transmembrane helix</keyword>
<sequence length="330" mass="36403">MTAQPTWSWDFPDGSESSPDAPDNLGAESHGHSPPVDDDAGIPEAPHAANTRRRQYGPRTCRICLDTEQPKYSTDVTSTLGLSSASSRPSYISDDPDLGRLLSPCKCKGSQKYVHEGCLNSWRLANPMAARNYWECPTCKFKYRLARLHWASMLSSKWAQVALTVTVVFIGIFFLGFIADPILDLWFDPVGTISDTVSSVVADVEALKPSRYEEPASWTDHFAKGFFSLGFVGFLKSLVAMGPWQWLNLRSSGLLGTGRRRGTGRARMDNFNLVFVLIGALTFLMAIWKAVRAISTRVLNNVSDKVLDVSEDDDGDEVEDEAGPGTKQDQ</sequence>
<evidence type="ECO:0000256" key="2">
    <source>
        <dbReference type="ARBA" id="ARBA00022771"/>
    </source>
</evidence>
<dbReference type="GO" id="GO:0008270">
    <property type="term" value="F:zinc ion binding"/>
    <property type="evidence" value="ECO:0007669"/>
    <property type="project" value="UniProtKB-KW"/>
</dbReference>
<dbReference type="InterPro" id="IPR013083">
    <property type="entry name" value="Znf_RING/FYVE/PHD"/>
</dbReference>
<evidence type="ECO:0000256" key="4">
    <source>
        <dbReference type="SAM" id="MobiDB-lite"/>
    </source>
</evidence>
<dbReference type="Pfam" id="PF12906">
    <property type="entry name" value="RINGv"/>
    <property type="match status" value="1"/>
</dbReference>